<reference evidence="1" key="1">
    <citation type="submission" date="2019-10" db="EMBL/GenBank/DDBJ databases">
        <title>Conservation and host-specific expression of non-tandemly repeated heterogenous ribosome RNA gene in arbuscular mycorrhizal fungi.</title>
        <authorList>
            <person name="Maeda T."/>
            <person name="Kobayashi Y."/>
            <person name="Nakagawa T."/>
            <person name="Ezawa T."/>
            <person name="Yamaguchi K."/>
            <person name="Bino T."/>
            <person name="Nishimoto Y."/>
            <person name="Shigenobu S."/>
            <person name="Kawaguchi M."/>
        </authorList>
    </citation>
    <scope>NUCLEOTIDE SEQUENCE</scope>
    <source>
        <strain evidence="1">HR1</strain>
    </source>
</reference>
<evidence type="ECO:0000313" key="2">
    <source>
        <dbReference type="Proteomes" id="UP000615446"/>
    </source>
</evidence>
<gene>
    <name evidence="1" type="ORF">RCL2_001997400</name>
</gene>
<accession>A0A8H3LVU1</accession>
<name>A0A8H3LVU1_9GLOM</name>
<organism evidence="1 2">
    <name type="scientific">Rhizophagus clarus</name>
    <dbReference type="NCBI Taxonomy" id="94130"/>
    <lineage>
        <taxon>Eukaryota</taxon>
        <taxon>Fungi</taxon>
        <taxon>Fungi incertae sedis</taxon>
        <taxon>Mucoromycota</taxon>
        <taxon>Glomeromycotina</taxon>
        <taxon>Glomeromycetes</taxon>
        <taxon>Glomerales</taxon>
        <taxon>Glomeraceae</taxon>
        <taxon>Rhizophagus</taxon>
    </lineage>
</organism>
<evidence type="ECO:0000313" key="1">
    <source>
        <dbReference type="EMBL" id="GES93220.1"/>
    </source>
</evidence>
<dbReference type="EMBL" id="BLAL01000223">
    <property type="protein sequence ID" value="GES93220.1"/>
    <property type="molecule type" value="Genomic_DNA"/>
</dbReference>
<comment type="caution">
    <text evidence="1">The sequence shown here is derived from an EMBL/GenBank/DDBJ whole genome shotgun (WGS) entry which is preliminary data.</text>
</comment>
<dbReference type="AlphaFoldDB" id="A0A8H3LVU1"/>
<protein>
    <submittedName>
        <fullName evidence="1">Uncharacterized protein</fullName>
    </submittedName>
</protein>
<proteinExistence type="predicted"/>
<dbReference type="Proteomes" id="UP000615446">
    <property type="component" value="Unassembled WGS sequence"/>
</dbReference>
<sequence length="90" mass="10160">MIRTDKLALWVITNPNSDSNNINDDGNTSISSKSQYQLISTSHCDNNANGKEVTQFNLTYIEIAFLLLNTTSYLQSLDAEVIKSFKVHYK</sequence>